<keyword evidence="4" id="KW-1185">Reference proteome</keyword>
<dbReference type="Pfam" id="PF12680">
    <property type="entry name" value="SnoaL_2"/>
    <property type="match status" value="1"/>
</dbReference>
<dbReference type="SUPFAM" id="SSF54427">
    <property type="entry name" value="NTF2-like"/>
    <property type="match status" value="1"/>
</dbReference>
<dbReference type="EMBL" id="JBIASD010000005">
    <property type="protein sequence ID" value="MFF3665958.1"/>
    <property type="molecule type" value="Genomic_DNA"/>
</dbReference>
<evidence type="ECO:0000313" key="4">
    <source>
        <dbReference type="Proteomes" id="UP001602013"/>
    </source>
</evidence>
<feature type="region of interest" description="Disordered" evidence="1">
    <location>
        <begin position="1"/>
        <end position="20"/>
    </location>
</feature>
<dbReference type="InterPro" id="IPR032710">
    <property type="entry name" value="NTF2-like_dom_sf"/>
</dbReference>
<dbReference type="Proteomes" id="UP001602013">
    <property type="component" value="Unassembled WGS sequence"/>
</dbReference>
<evidence type="ECO:0000256" key="1">
    <source>
        <dbReference type="SAM" id="MobiDB-lite"/>
    </source>
</evidence>
<proteinExistence type="predicted"/>
<feature type="domain" description="SnoaL-like" evidence="2">
    <location>
        <begin position="30"/>
        <end position="129"/>
    </location>
</feature>
<protein>
    <submittedName>
        <fullName evidence="3">YybH family protein</fullName>
    </submittedName>
</protein>
<feature type="compositionally biased region" description="Polar residues" evidence="1">
    <location>
        <begin position="7"/>
        <end position="17"/>
    </location>
</feature>
<comment type="caution">
    <text evidence="3">The sequence shown here is derived from an EMBL/GenBank/DDBJ whole genome shotgun (WGS) entry which is preliminary data.</text>
</comment>
<sequence>MMAEHAQSLSPVNSQVRQKALRPQDLQPLFVERVNARDLEGLEELYEPDAALHYPAGHIAQGIEEIRLVLRDFLAAEPLMTAEPVSAVLAGDLALTSGVWTMEIAGPDGRPFHATGQTAEVARRQADGTWRMIIDEPDFVRPRD</sequence>
<dbReference type="Gene3D" id="3.10.450.50">
    <property type="match status" value="1"/>
</dbReference>
<evidence type="ECO:0000313" key="3">
    <source>
        <dbReference type="EMBL" id="MFF3665958.1"/>
    </source>
</evidence>
<evidence type="ECO:0000259" key="2">
    <source>
        <dbReference type="Pfam" id="PF12680"/>
    </source>
</evidence>
<dbReference type="InterPro" id="IPR037401">
    <property type="entry name" value="SnoaL-like"/>
</dbReference>
<accession>A0ABW6SM50</accession>
<organism evidence="3 4">
    <name type="scientific">Microtetraspora malaysiensis</name>
    <dbReference type="NCBI Taxonomy" id="161358"/>
    <lineage>
        <taxon>Bacteria</taxon>
        <taxon>Bacillati</taxon>
        <taxon>Actinomycetota</taxon>
        <taxon>Actinomycetes</taxon>
        <taxon>Streptosporangiales</taxon>
        <taxon>Streptosporangiaceae</taxon>
        <taxon>Microtetraspora</taxon>
    </lineage>
</organism>
<dbReference type="RefSeq" id="WP_387410223.1">
    <property type="nucleotide sequence ID" value="NZ_JBIASD010000005.1"/>
</dbReference>
<name>A0ABW6SM50_9ACTN</name>
<gene>
    <name evidence="3" type="ORF">ACFYXI_10225</name>
</gene>
<reference evidence="3 4" key="1">
    <citation type="submission" date="2024-10" db="EMBL/GenBank/DDBJ databases">
        <title>The Natural Products Discovery Center: Release of the First 8490 Sequenced Strains for Exploring Actinobacteria Biosynthetic Diversity.</title>
        <authorList>
            <person name="Kalkreuter E."/>
            <person name="Kautsar S.A."/>
            <person name="Yang D."/>
            <person name="Bader C.D."/>
            <person name="Teijaro C.N."/>
            <person name="Fluegel L."/>
            <person name="Davis C.M."/>
            <person name="Simpson J.R."/>
            <person name="Lauterbach L."/>
            <person name="Steele A.D."/>
            <person name="Gui C."/>
            <person name="Meng S."/>
            <person name="Li G."/>
            <person name="Viehrig K."/>
            <person name="Ye F."/>
            <person name="Su P."/>
            <person name="Kiefer A.F."/>
            <person name="Nichols A."/>
            <person name="Cepeda A.J."/>
            <person name="Yan W."/>
            <person name="Fan B."/>
            <person name="Jiang Y."/>
            <person name="Adhikari A."/>
            <person name="Zheng C.-J."/>
            <person name="Schuster L."/>
            <person name="Cowan T.M."/>
            <person name="Smanski M.J."/>
            <person name="Chevrette M.G."/>
            <person name="De Carvalho L.P.S."/>
            <person name="Shen B."/>
        </authorList>
    </citation>
    <scope>NUCLEOTIDE SEQUENCE [LARGE SCALE GENOMIC DNA]</scope>
    <source>
        <strain evidence="3 4">NPDC002173</strain>
    </source>
</reference>